<dbReference type="GO" id="GO:0005198">
    <property type="term" value="F:structural molecule activity"/>
    <property type="evidence" value="ECO:0007669"/>
    <property type="project" value="InterPro"/>
</dbReference>
<dbReference type="EMBL" id="JTDF01002705">
    <property type="protein sequence ID" value="KAF8568530.1"/>
    <property type="molecule type" value="Genomic_DNA"/>
</dbReference>
<dbReference type="Proteomes" id="UP000699462">
    <property type="component" value="Unassembled WGS sequence"/>
</dbReference>
<comment type="caution">
    <text evidence="1">The sequence shown here is derived from an EMBL/GenBank/DDBJ whole genome shotgun (WGS) entry which is preliminary data.</text>
</comment>
<accession>A0A8T0DLM3</accession>
<feature type="non-terminal residue" evidence="1">
    <location>
        <position position="1"/>
    </location>
</feature>
<gene>
    <name evidence="1" type="ORF">P879_04207</name>
</gene>
<dbReference type="InterPro" id="IPR036417">
    <property type="entry name" value="TMV-like_coat_sf"/>
</dbReference>
<evidence type="ECO:0000313" key="2">
    <source>
        <dbReference type="Proteomes" id="UP000699462"/>
    </source>
</evidence>
<dbReference type="SUPFAM" id="SSF47195">
    <property type="entry name" value="TMV-like viral coat proteins"/>
    <property type="match status" value="1"/>
</dbReference>
<dbReference type="AlphaFoldDB" id="A0A8T0DLM3"/>
<organism evidence="1 2">
    <name type="scientific">Paragonimus westermani</name>
    <dbReference type="NCBI Taxonomy" id="34504"/>
    <lineage>
        <taxon>Eukaryota</taxon>
        <taxon>Metazoa</taxon>
        <taxon>Spiralia</taxon>
        <taxon>Lophotrochozoa</taxon>
        <taxon>Platyhelminthes</taxon>
        <taxon>Trematoda</taxon>
        <taxon>Digenea</taxon>
        <taxon>Plagiorchiida</taxon>
        <taxon>Troglotremata</taxon>
        <taxon>Troglotrematidae</taxon>
        <taxon>Paragonimus</taxon>
    </lineage>
</organism>
<reference evidence="1 2" key="1">
    <citation type="submission" date="2019-07" db="EMBL/GenBank/DDBJ databases">
        <title>Annotation for the trematode Paragonimus westermani.</title>
        <authorList>
            <person name="Choi Y.-J."/>
        </authorList>
    </citation>
    <scope>NUCLEOTIDE SEQUENCE [LARGE SCALE GENOMIC DNA]</scope>
    <source>
        <strain evidence="1">180907_Pwestermani</strain>
    </source>
</reference>
<proteinExistence type="predicted"/>
<keyword evidence="2" id="KW-1185">Reference proteome</keyword>
<evidence type="ECO:0000313" key="1">
    <source>
        <dbReference type="EMBL" id="KAF8568530.1"/>
    </source>
</evidence>
<sequence>YIYSRCSLSTVFQLLFGRFITDALRDHLSTTVRLPTSSAYLLVSTTITRRPIMQIDTRNDTLSIQNNQKPTQPTSKINESIEKLLNTQNIRTYDRIICECMCKDKQ</sequence>
<name>A0A8T0DLM3_9TREM</name>
<protein>
    <submittedName>
        <fullName evidence="1">Uncharacterized protein</fullName>
    </submittedName>
</protein>